<evidence type="ECO:0000313" key="5">
    <source>
        <dbReference type="EMBL" id="AFM27990.1"/>
    </source>
</evidence>
<evidence type="ECO:0000313" key="6">
    <source>
        <dbReference type="Proteomes" id="UP000006055"/>
    </source>
</evidence>
<dbReference type="AlphaFoldDB" id="I4CEJ9"/>
<name>I4CEJ9_DESTA</name>
<dbReference type="InterPro" id="IPR016208">
    <property type="entry name" value="Ald_Oxase/xanthine_DH-like"/>
</dbReference>
<dbReference type="InterPro" id="IPR036856">
    <property type="entry name" value="Ald_Oxase/Xan_DH_a/b_sf"/>
</dbReference>
<dbReference type="RefSeq" id="WP_014813089.1">
    <property type="nucleotide sequence ID" value="NC_018025.1"/>
</dbReference>
<dbReference type="PATRIC" id="fig|706587.4.peg.6083"/>
<dbReference type="InterPro" id="IPR037165">
    <property type="entry name" value="AldOxase/xan_DH_Mopterin-bd_sf"/>
</dbReference>
<dbReference type="SUPFAM" id="SSF54665">
    <property type="entry name" value="CO dehydrogenase molybdoprotein N-domain-like"/>
    <property type="match status" value="1"/>
</dbReference>
<dbReference type="SMART" id="SM01008">
    <property type="entry name" value="Ald_Xan_dh_C"/>
    <property type="match status" value="1"/>
</dbReference>
<dbReference type="PANTHER" id="PTHR11908:SF132">
    <property type="entry name" value="ALDEHYDE OXIDASE 1-RELATED"/>
    <property type="match status" value="1"/>
</dbReference>
<dbReference type="GO" id="GO:0005506">
    <property type="term" value="F:iron ion binding"/>
    <property type="evidence" value="ECO:0007669"/>
    <property type="project" value="InterPro"/>
</dbReference>
<accession>I4CEJ9</accession>
<dbReference type="SUPFAM" id="SSF56003">
    <property type="entry name" value="Molybdenum cofactor-binding domain"/>
    <property type="match status" value="1"/>
</dbReference>
<dbReference type="InterPro" id="IPR000674">
    <property type="entry name" value="Ald_Oxase/Xan_DH_a/b"/>
</dbReference>
<dbReference type="Pfam" id="PF01315">
    <property type="entry name" value="Ald_Xan_dh_C"/>
    <property type="match status" value="1"/>
</dbReference>
<dbReference type="GO" id="GO:0016491">
    <property type="term" value="F:oxidoreductase activity"/>
    <property type="evidence" value="ECO:0007669"/>
    <property type="project" value="UniProtKB-KW"/>
</dbReference>
<dbReference type="KEGG" id="dti:Desti_5403"/>
<keyword evidence="2" id="KW-0560">Oxidoreductase</keyword>
<dbReference type="Pfam" id="PF20256">
    <property type="entry name" value="MoCoBD_2"/>
    <property type="match status" value="1"/>
</dbReference>
<evidence type="ECO:0000256" key="3">
    <source>
        <dbReference type="SAM" id="MobiDB-lite"/>
    </source>
</evidence>
<feature type="domain" description="Aldehyde oxidase/xanthine dehydrogenase a/b hammerhead" evidence="4">
    <location>
        <begin position="34"/>
        <end position="149"/>
    </location>
</feature>
<dbReference type="Gene3D" id="3.90.1170.50">
    <property type="entry name" value="Aldehyde oxidase/xanthine dehydrogenase, a/b hammerhead"/>
    <property type="match status" value="1"/>
</dbReference>
<keyword evidence="1" id="KW-0500">Molybdenum</keyword>
<dbReference type="OrthoDB" id="221297at2"/>
<evidence type="ECO:0000256" key="1">
    <source>
        <dbReference type="ARBA" id="ARBA00022505"/>
    </source>
</evidence>
<sequence length="841" mass="89066">MDNQTQNPDLHPPAAEGPSVGRPVRRLEDERLLRGGSRYVSDLIATSDALRLKILRSPHAHARILAVSATAARAMPGVVAVLTADDLAGVGDLPCDWQAPGMIAIPLHPVLARDRARYVGEPIAAVAAESAHAAEDALAAIAVSYEVLLAVADQEAAIEPGAALLHDALPNNIGYQYRREGGDVERAFAEAEVVVRRRLTNNRVAPAPIEGRVVLSEFDPASGRLVHHTASQLPHIHARSLGACLGLPLHMLRLIVPDIGGGFGAKLCFYAEDVICAFLSMRTGRPCAWSEERGETFLATTHGRDQIQYAEIAARRDGRITGFRSRLLADIGAYAIGMGPGVPAINTGFGVSGPYNIPNVATEVVGIFTNRTPTGPYRGAGHPEATFLLERMVDELARELAMDPAEVRRVNFVSPSAMPHRMPTGWTLDSGDYAANLDAALKLAGYRELRERQATLRAEGRFLGIGLATFTESSGVGPSIGMESVGFRRAGHESARVVVHADGRATVFSGAMSTGQGHATSLAQVAADVLGLAPDEVEVVEGDTEAVPFGTGTFNSRSMAIGGTAVYEAARKLLDKARKIAAHKLQRRPEDLTFEDGVFRPSDGLGIIAAAAHAGKKVEDKVVHAVFRRRMGMDLPPSDREAGTVTFADVAREAHLGHGLPRGMAPGLDETHFFDPVDMPFAYGTHVAVVEVDPETGQVALLRHVVVDDCGRIINPLLVEGQVHGGAAQGVGQALMEAMVHGVGGEPMVDDFGEYAMPRAADLPAFETGHTEVPTKLNPLGAKGVGEGATIGATPAVVNSVLDALAPLGVSEVSMPMTPMRVWQAIERAREGRGTKGENNA</sequence>
<dbReference type="InterPro" id="IPR008274">
    <property type="entry name" value="AldOxase/xan_DH_MoCoBD1"/>
</dbReference>
<gene>
    <name evidence="5" type="ordered locus">Desti_5403</name>
</gene>
<dbReference type="STRING" id="706587.Desti_5403"/>
<protein>
    <submittedName>
        <fullName evidence="5">Aerobic-type carbon monoxide dehydrogenase, large subunit CoxL/CutL-like protein</fullName>
    </submittedName>
</protein>
<organism evidence="5 6">
    <name type="scientific">Desulfomonile tiedjei (strain ATCC 49306 / DSM 6799 / DCB-1)</name>
    <dbReference type="NCBI Taxonomy" id="706587"/>
    <lineage>
        <taxon>Bacteria</taxon>
        <taxon>Pseudomonadati</taxon>
        <taxon>Thermodesulfobacteriota</taxon>
        <taxon>Desulfomonilia</taxon>
        <taxon>Desulfomonilales</taxon>
        <taxon>Desulfomonilaceae</taxon>
        <taxon>Desulfomonile</taxon>
    </lineage>
</organism>
<reference evidence="6" key="1">
    <citation type="submission" date="2012-06" db="EMBL/GenBank/DDBJ databases">
        <title>Complete sequence of chromosome of Desulfomonile tiedjei DSM 6799.</title>
        <authorList>
            <person name="Lucas S."/>
            <person name="Copeland A."/>
            <person name="Lapidus A."/>
            <person name="Glavina del Rio T."/>
            <person name="Dalin E."/>
            <person name="Tice H."/>
            <person name="Bruce D."/>
            <person name="Goodwin L."/>
            <person name="Pitluck S."/>
            <person name="Peters L."/>
            <person name="Ovchinnikova G."/>
            <person name="Zeytun A."/>
            <person name="Lu M."/>
            <person name="Kyrpides N."/>
            <person name="Mavromatis K."/>
            <person name="Ivanova N."/>
            <person name="Brettin T."/>
            <person name="Detter J.C."/>
            <person name="Han C."/>
            <person name="Larimer F."/>
            <person name="Land M."/>
            <person name="Hauser L."/>
            <person name="Markowitz V."/>
            <person name="Cheng J.-F."/>
            <person name="Hugenholtz P."/>
            <person name="Woyke T."/>
            <person name="Wu D."/>
            <person name="Spring S."/>
            <person name="Schroeder M."/>
            <person name="Brambilla E."/>
            <person name="Klenk H.-P."/>
            <person name="Eisen J.A."/>
        </authorList>
    </citation>
    <scope>NUCLEOTIDE SEQUENCE [LARGE SCALE GENOMIC DNA]</scope>
    <source>
        <strain evidence="6">ATCC 49306 / DSM 6799 / DCB-1</strain>
    </source>
</reference>
<feature type="region of interest" description="Disordered" evidence="3">
    <location>
        <begin position="1"/>
        <end position="25"/>
    </location>
</feature>
<evidence type="ECO:0000259" key="4">
    <source>
        <dbReference type="SMART" id="SM01008"/>
    </source>
</evidence>
<dbReference type="EMBL" id="CP003360">
    <property type="protein sequence ID" value="AFM27990.1"/>
    <property type="molecule type" value="Genomic_DNA"/>
</dbReference>
<proteinExistence type="predicted"/>
<dbReference type="InterPro" id="IPR046867">
    <property type="entry name" value="AldOxase/xan_DH_MoCoBD2"/>
</dbReference>
<dbReference type="Gene3D" id="3.30.365.10">
    <property type="entry name" value="Aldehyde oxidase/xanthine dehydrogenase, molybdopterin binding domain"/>
    <property type="match status" value="4"/>
</dbReference>
<dbReference type="eggNOG" id="COG1529">
    <property type="taxonomic scope" value="Bacteria"/>
</dbReference>
<dbReference type="PANTHER" id="PTHR11908">
    <property type="entry name" value="XANTHINE DEHYDROGENASE"/>
    <property type="match status" value="1"/>
</dbReference>
<keyword evidence="6" id="KW-1185">Reference proteome</keyword>
<dbReference type="Pfam" id="PF02738">
    <property type="entry name" value="MoCoBD_1"/>
    <property type="match status" value="1"/>
</dbReference>
<evidence type="ECO:0000256" key="2">
    <source>
        <dbReference type="ARBA" id="ARBA00023002"/>
    </source>
</evidence>
<dbReference type="Proteomes" id="UP000006055">
    <property type="component" value="Chromosome"/>
</dbReference>
<dbReference type="HOGENOM" id="CLU_001681_2_0_7"/>